<dbReference type="AlphaFoldDB" id="A0A375H5J5"/>
<protein>
    <submittedName>
        <fullName evidence="3">Uncharacterized protein</fullName>
    </submittedName>
</protein>
<proteinExistence type="predicted"/>
<dbReference type="Proteomes" id="UP000255168">
    <property type="component" value="Chromosome I"/>
</dbReference>
<accession>A0A375H5J5</accession>
<evidence type="ECO:0000313" key="3">
    <source>
        <dbReference type="EMBL" id="SPD45529.1"/>
    </source>
</evidence>
<evidence type="ECO:0000313" key="2">
    <source>
        <dbReference type="EMBL" id="SOZ36953.1"/>
    </source>
</evidence>
<feature type="region of interest" description="Disordered" evidence="1">
    <location>
        <begin position="1"/>
        <end position="60"/>
    </location>
</feature>
<reference evidence="4 5" key="1">
    <citation type="submission" date="2018-01" db="EMBL/GenBank/DDBJ databases">
        <authorList>
            <person name="Clerissi C."/>
        </authorList>
    </citation>
    <scope>NUCLEOTIDE SEQUENCE [LARGE SCALE GENOMIC DNA]</scope>
    <source>
        <strain evidence="2">Cupriavidus taiwanensis STM 6082</strain>
        <strain evidence="3">Cupriavidus taiwanensis STM 6160</strain>
    </source>
</reference>
<keyword evidence="5" id="KW-1185">Reference proteome</keyword>
<evidence type="ECO:0000313" key="4">
    <source>
        <dbReference type="Proteomes" id="UP000255168"/>
    </source>
</evidence>
<dbReference type="EMBL" id="LT984806">
    <property type="protein sequence ID" value="SPD45529.1"/>
    <property type="molecule type" value="Genomic_DNA"/>
</dbReference>
<gene>
    <name evidence="2" type="ORF">CBM2605_A60197</name>
    <name evidence="3" type="ORF">CBM2607_10466</name>
</gene>
<dbReference type="Proteomes" id="UP000256710">
    <property type="component" value="Unassembled WGS sequence"/>
</dbReference>
<feature type="compositionally biased region" description="Low complexity" evidence="1">
    <location>
        <begin position="10"/>
        <end position="20"/>
    </location>
</feature>
<evidence type="ECO:0000256" key="1">
    <source>
        <dbReference type="SAM" id="MobiDB-lite"/>
    </source>
</evidence>
<evidence type="ECO:0000313" key="5">
    <source>
        <dbReference type="Proteomes" id="UP000256710"/>
    </source>
</evidence>
<sequence>MPMSRYSVPAGAATGRPAEAAGKRQQSVLDCGPQSRLGNRCLHRKVQGEESPDSTGQGVG</sequence>
<name>A0A375H5J5_9BURK</name>
<organism evidence="3 4">
    <name type="scientific">Cupriavidus neocaledonicus</name>
    <dbReference type="NCBI Taxonomy" id="1040979"/>
    <lineage>
        <taxon>Bacteria</taxon>
        <taxon>Pseudomonadati</taxon>
        <taxon>Pseudomonadota</taxon>
        <taxon>Betaproteobacteria</taxon>
        <taxon>Burkholderiales</taxon>
        <taxon>Burkholderiaceae</taxon>
        <taxon>Cupriavidus</taxon>
    </lineage>
</organism>
<dbReference type="EMBL" id="OFTC01000028">
    <property type="protein sequence ID" value="SOZ36953.1"/>
    <property type="molecule type" value="Genomic_DNA"/>
</dbReference>